<comment type="caution">
    <text evidence="1">The sequence shown here is derived from an EMBL/GenBank/DDBJ whole genome shotgun (WGS) entry which is preliminary data.</text>
</comment>
<proteinExistence type="predicted"/>
<dbReference type="Proteomes" id="UP000006073">
    <property type="component" value="Unassembled WGS sequence"/>
</dbReference>
<keyword evidence="2" id="KW-1185">Reference proteome</keyword>
<dbReference type="AlphaFoldDB" id="S2DHC8"/>
<dbReference type="OrthoDB" id="9796999at2"/>
<organism evidence="1 2">
    <name type="scientific">Indibacter alkaliphilus (strain CCUG 57479 / KCTC 22604 / LW1)</name>
    <dbReference type="NCBI Taxonomy" id="1189612"/>
    <lineage>
        <taxon>Bacteria</taxon>
        <taxon>Pseudomonadati</taxon>
        <taxon>Bacteroidota</taxon>
        <taxon>Cytophagia</taxon>
        <taxon>Cytophagales</taxon>
        <taxon>Cyclobacteriaceae</taxon>
    </lineage>
</organism>
<sequence length="192" mass="22569">MIQTDNFEKVEVASQEELRRWLEQNHQQKESVWLVTYKKIILEKYLSTSQVLDELLCFGWIDGIRRKLDEDRTMQLISPRKVEHWAKTYKDRAAKLIEEGKMQEAGFQSIELSKQNGLWDFMEDVDKLIVPVDLQDALDNKPEATEFFYAINDSSKRFVLRWIKLAKAEKTRMARIDQIAELSAKGEKLKGS</sequence>
<gene>
    <name evidence="1" type="ORF">A33Q_1071</name>
</gene>
<evidence type="ECO:0000313" key="1">
    <source>
        <dbReference type="EMBL" id="EOZ98417.1"/>
    </source>
</evidence>
<protein>
    <recommendedName>
        <fullName evidence="3">Bacteriocin-protection, YdeI or OmpD-Associated</fullName>
    </recommendedName>
</protein>
<dbReference type="EMBL" id="ALWO02000023">
    <property type="protein sequence ID" value="EOZ98417.1"/>
    <property type="molecule type" value="Genomic_DNA"/>
</dbReference>
<accession>S2DHC8</accession>
<name>S2DHC8_INDAL</name>
<dbReference type="Pfam" id="PF13376">
    <property type="entry name" value="OmdA"/>
    <property type="match status" value="1"/>
</dbReference>
<evidence type="ECO:0008006" key="3">
    <source>
        <dbReference type="Google" id="ProtNLM"/>
    </source>
</evidence>
<dbReference type="RefSeq" id="WP_009032398.1">
    <property type="nucleotide sequence ID" value="NZ_ALWO02000023.1"/>
</dbReference>
<reference evidence="1 2" key="1">
    <citation type="journal article" date="2013" name="Genome Announc.">
        <title>Draft Genome Sequence of Indibacter alkaliphilus Strain LW1T, Isolated from Lonar Lake, a Haloalkaline Lake in the Buldana District of Maharashtra, India.</title>
        <authorList>
            <person name="Singh A."/>
            <person name="Kumar Jangir P."/>
            <person name="Sharma R."/>
            <person name="Singh A."/>
            <person name="Kumar Pinnaka A."/>
            <person name="Shivaji S."/>
        </authorList>
    </citation>
    <scope>NUCLEOTIDE SEQUENCE [LARGE SCALE GENOMIC DNA]</scope>
    <source>
        <strain evidence="2">CCUG 57479 / KCTC 22604 / LW1</strain>
    </source>
</reference>
<dbReference type="STRING" id="1189612.A33Q_1071"/>
<evidence type="ECO:0000313" key="2">
    <source>
        <dbReference type="Proteomes" id="UP000006073"/>
    </source>
</evidence>
<dbReference type="eggNOG" id="COG4430">
    <property type="taxonomic scope" value="Bacteria"/>
</dbReference>